<protein>
    <submittedName>
        <fullName evidence="8">Flp pilus assembly protein TadB</fullName>
    </submittedName>
</protein>
<evidence type="ECO:0000256" key="5">
    <source>
        <dbReference type="ARBA" id="ARBA00023136"/>
    </source>
</evidence>
<evidence type="ECO:0000313" key="9">
    <source>
        <dbReference type="Proteomes" id="UP000002791"/>
    </source>
</evidence>
<evidence type="ECO:0000256" key="6">
    <source>
        <dbReference type="SAM" id="Phobius"/>
    </source>
</evidence>
<dbReference type="Proteomes" id="UP000002791">
    <property type="component" value="Chromosome"/>
</dbReference>
<feature type="transmembrane region" description="Helical" evidence="6">
    <location>
        <begin position="217"/>
        <end position="239"/>
    </location>
</feature>
<dbReference type="Pfam" id="PF00482">
    <property type="entry name" value="T2SSF"/>
    <property type="match status" value="1"/>
</dbReference>
<evidence type="ECO:0000313" key="8">
    <source>
        <dbReference type="EMBL" id="EHR63529.1"/>
    </source>
</evidence>
<dbReference type="InterPro" id="IPR018076">
    <property type="entry name" value="T2SS_GspF_dom"/>
</dbReference>
<keyword evidence="9" id="KW-1185">Reference proteome</keyword>
<sequence length="273" mass="27635">MLIPALTVVVVGLLLWPSRAVGQRLATLAPSQPGGRVGVRWRDRRAVVALTVLSGAGSALTAGVLVTVACGLLVAAFLLHRRTRVRAQATVDDLDHLTSALHGMVVELRAGSHPVSAVDTVAREAPPGLAGRLRALAASVRLHGSPDTAANASSSGREPAHLERVVAQVSAAWSLAARHGVPLADILGAVHRDVESTARAARQLDARLAGARAGSAVLALLPLAGLVLGEVMGTAPVGVLTGTPGGATVFAVGAGLLLAGVAWTSRLTGRVLP</sequence>
<evidence type="ECO:0000256" key="3">
    <source>
        <dbReference type="ARBA" id="ARBA00022692"/>
    </source>
</evidence>
<evidence type="ECO:0000256" key="1">
    <source>
        <dbReference type="ARBA" id="ARBA00004651"/>
    </source>
</evidence>
<keyword evidence="3 6" id="KW-0812">Transmembrane</keyword>
<evidence type="ECO:0000256" key="4">
    <source>
        <dbReference type="ARBA" id="ARBA00022989"/>
    </source>
</evidence>
<dbReference type="eggNOG" id="COG4965">
    <property type="taxonomic scope" value="Bacteria"/>
</dbReference>
<dbReference type="AlphaFoldDB" id="H5XK94"/>
<dbReference type="HOGENOM" id="CLU_065779_1_0_11"/>
<reference evidence="8 9" key="1">
    <citation type="submission" date="2011-11" db="EMBL/GenBank/DDBJ databases">
        <title>The Noncontiguous Finished sequence of Saccharomonospora cyanea NA-134.</title>
        <authorList>
            <consortium name="US DOE Joint Genome Institute"/>
            <person name="Lucas S."/>
            <person name="Han J."/>
            <person name="Lapidus A."/>
            <person name="Cheng J.-F."/>
            <person name="Goodwin L."/>
            <person name="Pitluck S."/>
            <person name="Peters L."/>
            <person name="Ovchinnikova G."/>
            <person name="Lu M."/>
            <person name="Detter J.C."/>
            <person name="Han C."/>
            <person name="Tapia R."/>
            <person name="Land M."/>
            <person name="Hauser L."/>
            <person name="Kyrpides N."/>
            <person name="Ivanova N."/>
            <person name="Pagani I."/>
            <person name="Brambilla E.-M."/>
            <person name="Klenk H.-P."/>
            <person name="Woyke T."/>
        </authorList>
    </citation>
    <scope>NUCLEOTIDE SEQUENCE [LARGE SCALE GENOMIC DNA]</scope>
    <source>
        <strain evidence="8 9">NA-134</strain>
    </source>
</reference>
<gene>
    <name evidence="8" type="ORF">SaccyDRAFT_4723</name>
</gene>
<keyword evidence="5 6" id="KW-0472">Membrane</keyword>
<dbReference type="GO" id="GO:0005886">
    <property type="term" value="C:plasma membrane"/>
    <property type="evidence" value="ECO:0007669"/>
    <property type="project" value="UniProtKB-SubCell"/>
</dbReference>
<organism evidence="8 9">
    <name type="scientific">Saccharomonospora cyanea NA-134</name>
    <dbReference type="NCBI Taxonomy" id="882082"/>
    <lineage>
        <taxon>Bacteria</taxon>
        <taxon>Bacillati</taxon>
        <taxon>Actinomycetota</taxon>
        <taxon>Actinomycetes</taxon>
        <taxon>Pseudonocardiales</taxon>
        <taxon>Pseudonocardiaceae</taxon>
        <taxon>Saccharomonospora</taxon>
    </lineage>
</organism>
<name>H5XK94_9PSEU</name>
<comment type="subcellular location">
    <subcellularLocation>
        <location evidence="1">Cell membrane</location>
        <topology evidence="1">Multi-pass membrane protein</topology>
    </subcellularLocation>
</comment>
<dbReference type="PANTHER" id="PTHR35007">
    <property type="entry name" value="INTEGRAL MEMBRANE PROTEIN-RELATED"/>
    <property type="match status" value="1"/>
</dbReference>
<keyword evidence="2" id="KW-1003">Cell membrane</keyword>
<dbReference type="PANTHER" id="PTHR35007:SF4">
    <property type="entry name" value="CONSERVED TRANSMEMBRANE PROTEIN-RELATED"/>
    <property type="match status" value="1"/>
</dbReference>
<dbReference type="RefSeq" id="WP_005459872.1">
    <property type="nucleotide sequence ID" value="NZ_CM001440.1"/>
</dbReference>
<evidence type="ECO:0000256" key="2">
    <source>
        <dbReference type="ARBA" id="ARBA00022475"/>
    </source>
</evidence>
<feature type="domain" description="Type II secretion system protein GspF" evidence="7">
    <location>
        <begin position="104"/>
        <end position="227"/>
    </location>
</feature>
<feature type="transmembrane region" description="Helical" evidence="6">
    <location>
        <begin position="245"/>
        <end position="264"/>
    </location>
</feature>
<accession>H5XK94</accession>
<dbReference type="STRING" id="882082.SaccyDRAFT_4723"/>
<dbReference type="OrthoDB" id="3712305at2"/>
<dbReference type="EMBL" id="CM001440">
    <property type="protein sequence ID" value="EHR63529.1"/>
    <property type="molecule type" value="Genomic_DNA"/>
</dbReference>
<feature type="transmembrane region" description="Helical" evidence="6">
    <location>
        <begin position="46"/>
        <end position="79"/>
    </location>
</feature>
<keyword evidence="4 6" id="KW-1133">Transmembrane helix</keyword>
<proteinExistence type="predicted"/>
<evidence type="ECO:0000259" key="7">
    <source>
        <dbReference type="Pfam" id="PF00482"/>
    </source>
</evidence>